<keyword evidence="3 5" id="KW-0732">Signal</keyword>
<dbReference type="Proteomes" id="UP000235672">
    <property type="component" value="Unassembled WGS sequence"/>
</dbReference>
<gene>
    <name evidence="8" type="ORF">NA56DRAFT_99129</name>
</gene>
<feature type="compositionally biased region" description="Polar residues" evidence="6">
    <location>
        <begin position="443"/>
        <end position="465"/>
    </location>
</feature>
<keyword evidence="8" id="KW-0378">Hydrolase</keyword>
<feature type="region of interest" description="Disordered" evidence="6">
    <location>
        <begin position="433"/>
        <end position="488"/>
    </location>
</feature>
<dbReference type="Gene3D" id="3.20.20.80">
    <property type="entry name" value="Glycosidases"/>
    <property type="match status" value="1"/>
</dbReference>
<keyword evidence="4" id="KW-0325">Glycoprotein</keyword>
<keyword evidence="5" id="KW-0449">Lipoprotein</keyword>
<evidence type="ECO:0000256" key="2">
    <source>
        <dbReference type="ARBA" id="ARBA00007528"/>
    </source>
</evidence>
<comment type="similarity">
    <text evidence="2 5">Belongs to the glycosyl hydrolase 72 family.</text>
</comment>
<dbReference type="GO" id="GO:0016787">
    <property type="term" value="F:hydrolase activity"/>
    <property type="evidence" value="ECO:0007669"/>
    <property type="project" value="UniProtKB-KW"/>
</dbReference>
<evidence type="ECO:0000256" key="6">
    <source>
        <dbReference type="SAM" id="MobiDB-lite"/>
    </source>
</evidence>
<feature type="chain" id="PRO_5014209914" description="1,3-beta-glucanosyltransferase" evidence="5">
    <location>
        <begin position="21"/>
        <end position="532"/>
    </location>
</feature>
<keyword evidence="9" id="KW-1185">Reference proteome</keyword>
<feature type="compositionally biased region" description="Low complexity" evidence="6">
    <location>
        <begin position="466"/>
        <end position="488"/>
    </location>
</feature>
<evidence type="ECO:0000256" key="5">
    <source>
        <dbReference type="RuleBase" id="RU361209"/>
    </source>
</evidence>
<dbReference type="InterPro" id="IPR017853">
    <property type="entry name" value="GH"/>
</dbReference>
<dbReference type="GO" id="GO:0042124">
    <property type="term" value="F:1,3-beta-glucanosyltransferase activity"/>
    <property type="evidence" value="ECO:0007669"/>
    <property type="project" value="TreeGrafter"/>
</dbReference>
<dbReference type="AlphaFoldDB" id="A0A2J6Q7S9"/>
<sequence length="532" mass="56437">MFSSLFGAVLAACFAKTALAIPTISVKGTKFFADGQQFFLKGVAYQGTPSDPLVNTEQCQLDAKSMQSIGTNSIRVYHVDPYSYHKGCMAAFSDAGIYVWLDLDTFNTSVQQASPTWTEEQFLAFTDVMDVFQQYDNLAGFWIGNEVINTADGSLAAPYVKAATTDLKAYMAAKKYRQIPIGYSAADIAQLRPMLQNYLACGDQPNQIIDFFGLNSYEWCGDATYQSSGYSNLQAMAENYSIPIFFSETGCNVGGPRTFDDQAAIFGPDMVGTWSGSIIYEWVQETNDYGLVNYPNGQIYSGAPTPIQPDYDNLSGQWKTLTPSGVALATYTPSNSPPACPSATLGWQVNGNVPLPTLDPSFVAAAASSIKPTINPQPPPSSAYPAAPTGIVTRYSYQTLWPRTGGTFLPASSLSSPSYTAMSMGLLIYPSLTPGNSRKPEDTTSSTLSLNPSADLGSNTPSGTGASQASNPSSTSSSSPKASTSHSAGNRLLAQPNLLTAWTEYSTLGGHGGIAAAVIVCLLGSLVGGAFL</sequence>
<comment type="subcellular location">
    <subcellularLocation>
        <location evidence="1 5">Cell membrane</location>
        <topology evidence="1 5">Lipid-anchor</topology>
        <topology evidence="1 5">GPI-anchor</topology>
    </subcellularLocation>
</comment>
<evidence type="ECO:0000256" key="1">
    <source>
        <dbReference type="ARBA" id="ARBA00004609"/>
    </source>
</evidence>
<feature type="transmembrane region" description="Helical" evidence="7">
    <location>
        <begin position="508"/>
        <end position="531"/>
    </location>
</feature>
<comment type="function">
    <text evidence="5">Splits internally a 1,3-beta-glucan molecule and transfers the newly generated reducing end (the donor) to the non-reducing end of another 1,3-beta-glucan molecule (the acceptor) forming a 1,3-beta linkage, resulting in the elongation of 1,3-beta-glucan chains in the cell wall.</text>
</comment>
<dbReference type="PANTHER" id="PTHR31468:SF8">
    <property type="entry name" value="1,3-BETA-GLUCANOSYLTRANSFERASE GAS2"/>
    <property type="match status" value="1"/>
</dbReference>
<dbReference type="OrthoDB" id="421038at2759"/>
<dbReference type="Pfam" id="PF03198">
    <property type="entry name" value="Glyco_hydro_72"/>
    <property type="match status" value="1"/>
</dbReference>
<dbReference type="GO" id="GO:0071970">
    <property type="term" value="P:fungal-type cell wall (1-&gt;3)-beta-D-glucan biosynthetic process"/>
    <property type="evidence" value="ECO:0007669"/>
    <property type="project" value="TreeGrafter"/>
</dbReference>
<feature type="signal peptide" evidence="5">
    <location>
        <begin position="1"/>
        <end position="20"/>
    </location>
</feature>
<dbReference type="SUPFAM" id="SSF51445">
    <property type="entry name" value="(Trans)glycosidases"/>
    <property type="match status" value="1"/>
</dbReference>
<organism evidence="8 9">
    <name type="scientific">Hyaloscypha hepaticicola</name>
    <dbReference type="NCBI Taxonomy" id="2082293"/>
    <lineage>
        <taxon>Eukaryota</taxon>
        <taxon>Fungi</taxon>
        <taxon>Dikarya</taxon>
        <taxon>Ascomycota</taxon>
        <taxon>Pezizomycotina</taxon>
        <taxon>Leotiomycetes</taxon>
        <taxon>Helotiales</taxon>
        <taxon>Hyaloscyphaceae</taxon>
        <taxon>Hyaloscypha</taxon>
    </lineage>
</organism>
<evidence type="ECO:0000256" key="4">
    <source>
        <dbReference type="ARBA" id="ARBA00023180"/>
    </source>
</evidence>
<keyword evidence="5" id="KW-0336">GPI-anchor</keyword>
<dbReference type="PANTHER" id="PTHR31468">
    <property type="entry name" value="1,3-BETA-GLUCANOSYLTRANSFERASE GAS1"/>
    <property type="match status" value="1"/>
</dbReference>
<dbReference type="GO" id="GO:0005886">
    <property type="term" value="C:plasma membrane"/>
    <property type="evidence" value="ECO:0007669"/>
    <property type="project" value="UniProtKB-SubCell"/>
</dbReference>
<dbReference type="InterPro" id="IPR004886">
    <property type="entry name" value="Glucanosyltransferase"/>
</dbReference>
<evidence type="ECO:0000313" key="9">
    <source>
        <dbReference type="Proteomes" id="UP000235672"/>
    </source>
</evidence>
<evidence type="ECO:0000313" key="8">
    <source>
        <dbReference type="EMBL" id="PMD22330.1"/>
    </source>
</evidence>
<keyword evidence="5" id="KW-0808">Transferase</keyword>
<protein>
    <recommendedName>
        <fullName evidence="5">1,3-beta-glucanosyltransferase</fullName>
        <ecNumber evidence="5">2.4.1.-</ecNumber>
    </recommendedName>
</protein>
<keyword evidence="7" id="KW-1133">Transmembrane helix</keyword>
<dbReference type="EMBL" id="KZ613478">
    <property type="protein sequence ID" value="PMD22330.1"/>
    <property type="molecule type" value="Genomic_DNA"/>
</dbReference>
<keyword evidence="7" id="KW-0812">Transmembrane</keyword>
<evidence type="ECO:0000256" key="3">
    <source>
        <dbReference type="ARBA" id="ARBA00022729"/>
    </source>
</evidence>
<name>A0A2J6Q7S9_9HELO</name>
<dbReference type="EC" id="2.4.1.-" evidence="5"/>
<proteinExistence type="inferred from homology"/>
<keyword evidence="5 7" id="KW-0472">Membrane</keyword>
<accession>A0A2J6Q7S9</accession>
<reference evidence="8 9" key="1">
    <citation type="submission" date="2016-05" db="EMBL/GenBank/DDBJ databases">
        <title>A degradative enzymes factory behind the ericoid mycorrhizal symbiosis.</title>
        <authorList>
            <consortium name="DOE Joint Genome Institute"/>
            <person name="Martino E."/>
            <person name="Morin E."/>
            <person name="Grelet G."/>
            <person name="Kuo A."/>
            <person name="Kohler A."/>
            <person name="Daghino S."/>
            <person name="Barry K."/>
            <person name="Choi C."/>
            <person name="Cichocki N."/>
            <person name="Clum A."/>
            <person name="Copeland A."/>
            <person name="Hainaut M."/>
            <person name="Haridas S."/>
            <person name="Labutti K."/>
            <person name="Lindquist E."/>
            <person name="Lipzen A."/>
            <person name="Khouja H.-R."/>
            <person name="Murat C."/>
            <person name="Ohm R."/>
            <person name="Olson A."/>
            <person name="Spatafora J."/>
            <person name="Veneault-Fourrey C."/>
            <person name="Henrissat B."/>
            <person name="Grigoriev I."/>
            <person name="Martin F."/>
            <person name="Perotto S."/>
        </authorList>
    </citation>
    <scope>NUCLEOTIDE SEQUENCE [LARGE SCALE GENOMIC DNA]</scope>
    <source>
        <strain evidence="8 9">UAMH 7357</strain>
    </source>
</reference>
<dbReference type="GO" id="GO:0098552">
    <property type="term" value="C:side of membrane"/>
    <property type="evidence" value="ECO:0007669"/>
    <property type="project" value="UniProtKB-KW"/>
</dbReference>
<evidence type="ECO:0000256" key="7">
    <source>
        <dbReference type="SAM" id="Phobius"/>
    </source>
</evidence>
<dbReference type="GO" id="GO:0031505">
    <property type="term" value="P:fungal-type cell wall organization"/>
    <property type="evidence" value="ECO:0007669"/>
    <property type="project" value="TreeGrafter"/>
</dbReference>